<dbReference type="EMBL" id="SUMB01000009">
    <property type="protein sequence ID" value="TJZ49591.1"/>
    <property type="molecule type" value="Genomic_DNA"/>
</dbReference>
<evidence type="ECO:0000313" key="3">
    <source>
        <dbReference type="EMBL" id="TJZ49591.1"/>
    </source>
</evidence>
<sequence length="197" mass="21191">MKGSTARTVSGPTTWEFLLWDNDPGPPPLPVPRRLRLLAAVRTAQALRVLRRRGWQDAQRYLRELRPLPLAAGLRPSDAVRLARREAQPCLTVLRMAEPEALCLPRSYALATYLSVLGLPAEVVVARQRSSIGGRFAFHAWAELYGEVLADIPGVQSGFTVLQRVGCAHAVRAPEAEHGPGAVSGSGAEHGPGAVPG</sequence>
<dbReference type="InterPro" id="IPR032708">
    <property type="entry name" value="McjB_C"/>
</dbReference>
<dbReference type="InterPro" id="IPR053521">
    <property type="entry name" value="McjB-like"/>
</dbReference>
<evidence type="ECO:0000256" key="1">
    <source>
        <dbReference type="SAM" id="MobiDB-lite"/>
    </source>
</evidence>
<comment type="caution">
    <text evidence="3">The sequence shown here is derived from an EMBL/GenBank/DDBJ whole genome shotgun (WGS) entry which is preliminary data.</text>
</comment>
<evidence type="ECO:0000313" key="4">
    <source>
        <dbReference type="Proteomes" id="UP000308697"/>
    </source>
</evidence>
<feature type="compositionally biased region" description="Gly residues" evidence="1">
    <location>
        <begin position="182"/>
        <end position="197"/>
    </location>
</feature>
<proteinExistence type="predicted"/>
<dbReference type="Proteomes" id="UP000308697">
    <property type="component" value="Unassembled WGS sequence"/>
</dbReference>
<protein>
    <submittedName>
        <fullName evidence="3">Lasso peptide biosynthesis B2 protein</fullName>
    </submittedName>
</protein>
<organism evidence="3 4">
    <name type="scientific">Streptomyces piniterrae</name>
    <dbReference type="NCBI Taxonomy" id="2571125"/>
    <lineage>
        <taxon>Bacteria</taxon>
        <taxon>Bacillati</taxon>
        <taxon>Actinomycetota</taxon>
        <taxon>Actinomycetes</taxon>
        <taxon>Kitasatosporales</taxon>
        <taxon>Streptomycetaceae</taxon>
        <taxon>Streptomyces</taxon>
    </lineage>
</organism>
<accession>A0A4U0N712</accession>
<keyword evidence="4" id="KW-1185">Reference proteome</keyword>
<dbReference type="AlphaFoldDB" id="A0A4U0N712"/>
<feature type="domain" description="Microcin J25-processing protein McjB C-terminal" evidence="2">
    <location>
        <begin position="47"/>
        <end position="163"/>
    </location>
</feature>
<name>A0A4U0N712_9ACTN</name>
<gene>
    <name evidence="3" type="ORF">FCH28_25220</name>
</gene>
<reference evidence="3 4" key="1">
    <citation type="submission" date="2019-04" db="EMBL/GenBank/DDBJ databases">
        <title>Streptomyces piniterrae sp. nov., a heliquinomycin-producing actinomycete isolated from rhizosphere soil of Pinus yunnanensis.</title>
        <authorList>
            <person name="Zhuang X."/>
            <person name="Zhao J."/>
        </authorList>
    </citation>
    <scope>NUCLEOTIDE SEQUENCE [LARGE SCALE GENOMIC DNA]</scope>
    <source>
        <strain evidence="4">jys28</strain>
    </source>
</reference>
<dbReference type="NCBIfam" id="NF033537">
    <property type="entry name" value="lasso_biosyn_B2"/>
    <property type="match status" value="1"/>
</dbReference>
<dbReference type="OrthoDB" id="4216346at2"/>
<feature type="region of interest" description="Disordered" evidence="1">
    <location>
        <begin position="177"/>
        <end position="197"/>
    </location>
</feature>
<evidence type="ECO:0000259" key="2">
    <source>
        <dbReference type="Pfam" id="PF13471"/>
    </source>
</evidence>
<dbReference type="Pfam" id="PF13471">
    <property type="entry name" value="Transglut_core3"/>
    <property type="match status" value="1"/>
</dbReference>